<feature type="signal peptide" evidence="1">
    <location>
        <begin position="1"/>
        <end position="21"/>
    </location>
</feature>
<dbReference type="OrthoDB" id="7376365at2"/>
<dbReference type="AlphaFoldDB" id="A0A512NE96"/>
<dbReference type="EMBL" id="BKAJ01000076">
    <property type="protein sequence ID" value="GEP57252.1"/>
    <property type="molecule type" value="Genomic_DNA"/>
</dbReference>
<comment type="caution">
    <text evidence="2">The sequence shown here is derived from an EMBL/GenBank/DDBJ whole genome shotgun (WGS) entry which is preliminary data.</text>
</comment>
<sequence>MRAKLSIAIGLCLSLTAEAQAQAPTSSKDDMAYCAELSALYRRYLGNTGEGRTFPDVAAANAISDCERGNTAAGIPVLEKKLRDARFTLPKRS</sequence>
<evidence type="ECO:0000256" key="1">
    <source>
        <dbReference type="SAM" id="SignalP"/>
    </source>
</evidence>
<dbReference type="Proteomes" id="UP000321058">
    <property type="component" value="Unassembled WGS sequence"/>
</dbReference>
<organism evidence="2 3">
    <name type="scientific">Reyranella soli</name>
    <dbReference type="NCBI Taxonomy" id="1230389"/>
    <lineage>
        <taxon>Bacteria</taxon>
        <taxon>Pseudomonadati</taxon>
        <taxon>Pseudomonadota</taxon>
        <taxon>Alphaproteobacteria</taxon>
        <taxon>Hyphomicrobiales</taxon>
        <taxon>Reyranellaceae</taxon>
        <taxon>Reyranella</taxon>
    </lineage>
</organism>
<name>A0A512NE96_9HYPH</name>
<protein>
    <submittedName>
        <fullName evidence="2">Uncharacterized protein</fullName>
    </submittedName>
</protein>
<dbReference type="RefSeq" id="WP_147151624.1">
    <property type="nucleotide sequence ID" value="NZ_BKAJ01000076.1"/>
</dbReference>
<evidence type="ECO:0000313" key="2">
    <source>
        <dbReference type="EMBL" id="GEP57252.1"/>
    </source>
</evidence>
<feature type="chain" id="PRO_5022068836" evidence="1">
    <location>
        <begin position="22"/>
        <end position="93"/>
    </location>
</feature>
<gene>
    <name evidence="2" type="ORF">RSO01_44180</name>
</gene>
<evidence type="ECO:0000313" key="3">
    <source>
        <dbReference type="Proteomes" id="UP000321058"/>
    </source>
</evidence>
<reference evidence="2 3" key="1">
    <citation type="submission" date="2019-07" db="EMBL/GenBank/DDBJ databases">
        <title>Whole genome shotgun sequence of Reyranella soli NBRC 108950.</title>
        <authorList>
            <person name="Hosoyama A."/>
            <person name="Uohara A."/>
            <person name="Ohji S."/>
            <person name="Ichikawa N."/>
        </authorList>
    </citation>
    <scope>NUCLEOTIDE SEQUENCE [LARGE SCALE GENOMIC DNA]</scope>
    <source>
        <strain evidence="2 3">NBRC 108950</strain>
    </source>
</reference>
<keyword evidence="3" id="KW-1185">Reference proteome</keyword>
<accession>A0A512NE96</accession>
<proteinExistence type="predicted"/>
<keyword evidence="1" id="KW-0732">Signal</keyword>